<organism evidence="5 6">
    <name type="scientific">Bifidobacterium scardovii</name>
    <dbReference type="NCBI Taxonomy" id="158787"/>
    <lineage>
        <taxon>Bacteria</taxon>
        <taxon>Bacillati</taxon>
        <taxon>Actinomycetota</taxon>
        <taxon>Actinomycetes</taxon>
        <taxon>Bifidobacteriales</taxon>
        <taxon>Bifidobacteriaceae</taxon>
        <taxon>Bifidobacterium</taxon>
    </lineage>
</organism>
<dbReference type="EMBL" id="JGZO01000025">
    <property type="protein sequence ID" value="KFI91072.1"/>
    <property type="molecule type" value="Genomic_DNA"/>
</dbReference>
<proteinExistence type="predicted"/>
<dbReference type="GO" id="GO:0003700">
    <property type="term" value="F:DNA-binding transcription factor activity"/>
    <property type="evidence" value="ECO:0007669"/>
    <property type="project" value="InterPro"/>
</dbReference>
<protein>
    <submittedName>
        <fullName evidence="5">Transcriptional regulator, ArsR family</fullName>
    </submittedName>
</protein>
<dbReference type="SUPFAM" id="SSF46785">
    <property type="entry name" value="Winged helix' DNA-binding domain"/>
    <property type="match status" value="1"/>
</dbReference>
<dbReference type="GeneID" id="85165803"/>
<dbReference type="InterPro" id="IPR036388">
    <property type="entry name" value="WH-like_DNA-bd_sf"/>
</dbReference>
<dbReference type="PANTHER" id="PTHR33154">
    <property type="entry name" value="TRANSCRIPTIONAL REGULATOR, ARSR FAMILY"/>
    <property type="match status" value="1"/>
</dbReference>
<accession>A0A087D6C2</accession>
<dbReference type="InterPro" id="IPR036390">
    <property type="entry name" value="WH_DNA-bd_sf"/>
</dbReference>
<dbReference type="OrthoDB" id="9806976at2"/>
<dbReference type="GO" id="GO:0003677">
    <property type="term" value="F:DNA binding"/>
    <property type="evidence" value="ECO:0007669"/>
    <property type="project" value="UniProtKB-KW"/>
</dbReference>
<dbReference type="Proteomes" id="UP000029033">
    <property type="component" value="Unassembled WGS sequence"/>
</dbReference>
<feature type="domain" description="HTH arsR-type" evidence="4">
    <location>
        <begin position="1"/>
        <end position="89"/>
    </location>
</feature>
<evidence type="ECO:0000256" key="3">
    <source>
        <dbReference type="ARBA" id="ARBA00023163"/>
    </source>
</evidence>
<dbReference type="Gene3D" id="1.10.10.10">
    <property type="entry name" value="Winged helix-like DNA-binding domain superfamily/Winged helix DNA-binding domain"/>
    <property type="match status" value="1"/>
</dbReference>
<dbReference type="STRING" id="158787.BSCA_1853"/>
<dbReference type="NCBIfam" id="NF033788">
    <property type="entry name" value="HTH_metalloreg"/>
    <property type="match status" value="1"/>
</dbReference>
<gene>
    <name evidence="5" type="ORF">BSCA_1853</name>
</gene>
<sequence length="106" mass="11283">MGVQETLDALSDPARRRILDALCSRAMGAGELAAAVGLAPSRLSYHLKKLKAGGLVSDSRQGSHIHYELDLGAIDETIIWLSVLRSNAAIAKSGKSAKSDQTQERP</sequence>
<keyword evidence="2" id="KW-0238">DNA-binding</keyword>
<dbReference type="AlphaFoldDB" id="A0A087D6C2"/>
<comment type="caution">
    <text evidence="5">The sequence shown here is derived from an EMBL/GenBank/DDBJ whole genome shotgun (WGS) entry which is preliminary data.</text>
</comment>
<dbReference type="CDD" id="cd00090">
    <property type="entry name" value="HTH_ARSR"/>
    <property type="match status" value="1"/>
</dbReference>
<dbReference type="PRINTS" id="PR00778">
    <property type="entry name" value="HTHARSR"/>
</dbReference>
<evidence type="ECO:0000313" key="6">
    <source>
        <dbReference type="Proteomes" id="UP000029033"/>
    </source>
</evidence>
<dbReference type="eggNOG" id="COG0640">
    <property type="taxonomic scope" value="Bacteria"/>
</dbReference>
<dbReference type="RefSeq" id="WP_049183166.1">
    <property type="nucleotide sequence ID" value="NZ_CAJPMS010000014.1"/>
</dbReference>
<dbReference type="InterPro" id="IPR051081">
    <property type="entry name" value="HTH_MetalResp_TranReg"/>
</dbReference>
<dbReference type="PROSITE" id="PS50987">
    <property type="entry name" value="HTH_ARSR_2"/>
    <property type="match status" value="1"/>
</dbReference>
<dbReference type="InterPro" id="IPR011991">
    <property type="entry name" value="ArsR-like_HTH"/>
</dbReference>
<dbReference type="PANTHER" id="PTHR33154:SF33">
    <property type="entry name" value="TRANSCRIPTIONAL REPRESSOR SDPR"/>
    <property type="match status" value="1"/>
</dbReference>
<dbReference type="InterPro" id="IPR001845">
    <property type="entry name" value="HTH_ArsR_DNA-bd_dom"/>
</dbReference>
<evidence type="ECO:0000256" key="1">
    <source>
        <dbReference type="ARBA" id="ARBA00023015"/>
    </source>
</evidence>
<name>A0A087D6C2_9BIFI</name>
<keyword evidence="1" id="KW-0805">Transcription regulation</keyword>
<keyword evidence="6" id="KW-1185">Reference proteome</keyword>
<evidence type="ECO:0000259" key="4">
    <source>
        <dbReference type="PROSITE" id="PS50987"/>
    </source>
</evidence>
<keyword evidence="3" id="KW-0804">Transcription</keyword>
<dbReference type="SMART" id="SM00418">
    <property type="entry name" value="HTH_ARSR"/>
    <property type="match status" value="1"/>
</dbReference>
<dbReference type="Pfam" id="PF01022">
    <property type="entry name" value="HTH_5"/>
    <property type="match status" value="1"/>
</dbReference>
<evidence type="ECO:0000256" key="2">
    <source>
        <dbReference type="ARBA" id="ARBA00023125"/>
    </source>
</evidence>
<evidence type="ECO:0000313" key="5">
    <source>
        <dbReference type="EMBL" id="KFI91072.1"/>
    </source>
</evidence>
<reference evidence="5 6" key="1">
    <citation type="submission" date="2014-03" db="EMBL/GenBank/DDBJ databases">
        <title>Genomics of Bifidobacteria.</title>
        <authorList>
            <person name="Ventura M."/>
            <person name="Milani C."/>
            <person name="Lugli G.A."/>
        </authorList>
    </citation>
    <scope>NUCLEOTIDE SEQUENCE [LARGE SCALE GENOMIC DNA]</scope>
    <source>
        <strain evidence="5 6">LMG 21589</strain>
    </source>
</reference>